<dbReference type="RefSeq" id="XP_040710840.1">
    <property type="nucleotide sequence ID" value="XM_040858886.1"/>
</dbReference>
<comment type="caution">
    <text evidence="2">The sequence shown here is derived from an EMBL/GenBank/DDBJ whole genome shotgun (WGS) entry which is preliminary data.</text>
</comment>
<keyword evidence="1" id="KW-0472">Membrane</keyword>
<accession>A0A1Y2DE90</accession>
<keyword evidence="3" id="KW-1185">Reference proteome</keyword>
<protein>
    <submittedName>
        <fullName evidence="2">Uncharacterized protein</fullName>
    </submittedName>
</protein>
<keyword evidence="1" id="KW-1133">Transmembrane helix</keyword>
<feature type="transmembrane region" description="Helical" evidence="1">
    <location>
        <begin position="159"/>
        <end position="176"/>
    </location>
</feature>
<dbReference type="EMBL" id="MCFJ01000019">
    <property type="protein sequence ID" value="ORY57590.1"/>
    <property type="molecule type" value="Genomic_DNA"/>
</dbReference>
<reference evidence="2 3" key="1">
    <citation type="submission" date="2016-07" db="EMBL/GenBank/DDBJ databases">
        <title>Pervasive Adenine N6-methylation of Active Genes in Fungi.</title>
        <authorList>
            <consortium name="DOE Joint Genome Institute"/>
            <person name="Mondo S.J."/>
            <person name="Dannebaum R.O."/>
            <person name="Kuo R.C."/>
            <person name="Labutti K."/>
            <person name="Haridas S."/>
            <person name="Kuo A."/>
            <person name="Salamov A."/>
            <person name="Ahrendt S.R."/>
            <person name="Lipzen A."/>
            <person name="Sullivan W."/>
            <person name="Andreopoulos W.B."/>
            <person name="Clum A."/>
            <person name="Lindquist E."/>
            <person name="Daum C."/>
            <person name="Ramamoorthy G.K."/>
            <person name="Gryganskyi A."/>
            <person name="Culley D."/>
            <person name="Magnuson J.K."/>
            <person name="James T.Y."/>
            <person name="O'Malley M.A."/>
            <person name="Stajich J.E."/>
            <person name="Spatafora J.W."/>
            <person name="Visel A."/>
            <person name="Grigoriev I.V."/>
        </authorList>
    </citation>
    <scope>NUCLEOTIDE SEQUENCE [LARGE SCALE GENOMIC DNA]</scope>
    <source>
        <strain evidence="2 3">CBS 129021</strain>
    </source>
</reference>
<organism evidence="2 3">
    <name type="scientific">Pseudomassariella vexata</name>
    <dbReference type="NCBI Taxonomy" id="1141098"/>
    <lineage>
        <taxon>Eukaryota</taxon>
        <taxon>Fungi</taxon>
        <taxon>Dikarya</taxon>
        <taxon>Ascomycota</taxon>
        <taxon>Pezizomycotina</taxon>
        <taxon>Sordariomycetes</taxon>
        <taxon>Xylariomycetidae</taxon>
        <taxon>Amphisphaeriales</taxon>
        <taxon>Pseudomassariaceae</taxon>
        <taxon>Pseudomassariella</taxon>
    </lineage>
</organism>
<evidence type="ECO:0000313" key="3">
    <source>
        <dbReference type="Proteomes" id="UP000193689"/>
    </source>
</evidence>
<dbReference type="AlphaFoldDB" id="A0A1Y2DE90"/>
<gene>
    <name evidence="2" type="ORF">BCR38DRAFT_413975</name>
</gene>
<sequence>MAESTHLLGSRRSGHAAIKAAIKLQLKVIIPPYRGPAPMFQSIRNSGVDSNRVSPLYDYNNDENTPEILYLSRMSEYSTTDTVEDNYKSRPESEDRTSSIIVSACTDYSGISFAYCEYCMERGFDHEPEHFQRMMWRKYIECETSLAVLDFLVAFQLRLLLVLVPVVLLLVLWVYMASI</sequence>
<keyword evidence="1" id="KW-0812">Transmembrane</keyword>
<dbReference type="Proteomes" id="UP000193689">
    <property type="component" value="Unassembled WGS sequence"/>
</dbReference>
<dbReference type="InParanoid" id="A0A1Y2DE90"/>
<evidence type="ECO:0000256" key="1">
    <source>
        <dbReference type="SAM" id="Phobius"/>
    </source>
</evidence>
<dbReference type="OrthoDB" id="4762955at2759"/>
<evidence type="ECO:0000313" key="2">
    <source>
        <dbReference type="EMBL" id="ORY57590.1"/>
    </source>
</evidence>
<dbReference type="GeneID" id="63775098"/>
<proteinExistence type="predicted"/>
<name>A0A1Y2DE90_9PEZI</name>